<proteinExistence type="predicted"/>
<evidence type="ECO:0000256" key="1">
    <source>
        <dbReference type="SAM" id="MobiDB-lite"/>
    </source>
</evidence>
<dbReference type="Pfam" id="PF12770">
    <property type="entry name" value="CHAT"/>
    <property type="match status" value="1"/>
</dbReference>
<sequence>MKKILILSSNPKNTSNLRLDEEVREIKKTLQLSPHRDEFQIITESAAQVDDLTRFLSHHQPTIVHFSGHGTGTDGLILEDNFGHQQLVSTQSLAKLFDLFQEQVECVVLNACYSKEQAAAIHQHIDCVVGMNKAIGDKAAIKFSVGFYTALFSERDYQDCFQMGCAAIDLQGIPEYATPEIKIRRRSYQKSKVESQKSKNPAETVPVKANKNNHISNDNKSGQNRSVSIGGSVTGSAIQTGDYDSANINYQQVSLPAPETVNIQAEINSLRKIIGKLETSDRRKIENAFEDVQEEIKKPQPDKDEVGEALNRALKYAKKAEGFASVVEKLQPHLSKTTAWLGDNWHKLLGLVGLTI</sequence>
<feature type="region of interest" description="Disordered" evidence="1">
    <location>
        <begin position="187"/>
        <end position="225"/>
    </location>
</feature>
<organism evidence="3 4">
    <name type="scientific">Plectonema cf. radiosum LEGE 06105</name>
    <dbReference type="NCBI Taxonomy" id="945769"/>
    <lineage>
        <taxon>Bacteria</taxon>
        <taxon>Bacillati</taxon>
        <taxon>Cyanobacteriota</taxon>
        <taxon>Cyanophyceae</taxon>
        <taxon>Oscillatoriophycideae</taxon>
        <taxon>Oscillatoriales</taxon>
        <taxon>Microcoleaceae</taxon>
        <taxon>Plectonema</taxon>
    </lineage>
</organism>
<gene>
    <name evidence="3" type="ORF">IQ247_03410</name>
</gene>
<keyword evidence="4" id="KW-1185">Reference proteome</keyword>
<dbReference type="AlphaFoldDB" id="A0A8J7F179"/>
<feature type="compositionally biased region" description="Polar residues" evidence="1">
    <location>
        <begin position="210"/>
        <end position="225"/>
    </location>
</feature>
<dbReference type="EMBL" id="JADEWL010000007">
    <property type="protein sequence ID" value="MBE9211773.1"/>
    <property type="molecule type" value="Genomic_DNA"/>
</dbReference>
<protein>
    <submittedName>
        <fullName evidence="3">CHAT domain-containing protein</fullName>
    </submittedName>
</protein>
<comment type="caution">
    <text evidence="3">The sequence shown here is derived from an EMBL/GenBank/DDBJ whole genome shotgun (WGS) entry which is preliminary data.</text>
</comment>
<evidence type="ECO:0000313" key="3">
    <source>
        <dbReference type="EMBL" id="MBE9211773.1"/>
    </source>
</evidence>
<feature type="domain" description="CHAT" evidence="2">
    <location>
        <begin position="17"/>
        <end position="154"/>
    </location>
</feature>
<evidence type="ECO:0000259" key="2">
    <source>
        <dbReference type="Pfam" id="PF12770"/>
    </source>
</evidence>
<dbReference type="InterPro" id="IPR024983">
    <property type="entry name" value="CHAT_dom"/>
</dbReference>
<accession>A0A8J7F179</accession>
<dbReference type="RefSeq" id="WP_193917063.1">
    <property type="nucleotide sequence ID" value="NZ_JADEWL010000007.1"/>
</dbReference>
<name>A0A8J7F179_9CYAN</name>
<dbReference type="Proteomes" id="UP000620559">
    <property type="component" value="Unassembled WGS sequence"/>
</dbReference>
<evidence type="ECO:0000313" key="4">
    <source>
        <dbReference type="Proteomes" id="UP000620559"/>
    </source>
</evidence>
<reference evidence="3" key="1">
    <citation type="submission" date="2020-10" db="EMBL/GenBank/DDBJ databases">
        <authorList>
            <person name="Castelo-Branco R."/>
            <person name="Eusebio N."/>
            <person name="Adriana R."/>
            <person name="Vieira A."/>
            <person name="Brugerolle De Fraissinette N."/>
            <person name="Rezende De Castro R."/>
            <person name="Schneider M.P."/>
            <person name="Vasconcelos V."/>
            <person name="Leao P.N."/>
        </authorList>
    </citation>
    <scope>NUCLEOTIDE SEQUENCE</scope>
    <source>
        <strain evidence="3">LEGE 06105</strain>
    </source>
</reference>